<dbReference type="EMBL" id="BJCE01000348">
    <property type="protein sequence ID" value="GCL39916.1"/>
    <property type="molecule type" value="Genomic_DNA"/>
</dbReference>
<dbReference type="Proteomes" id="UP000300142">
    <property type="component" value="Unassembled WGS sequence"/>
</dbReference>
<gene>
    <name evidence="1" type="ORF">SR1949_50470</name>
</gene>
<dbReference type="RefSeq" id="WP_137669360.1">
    <property type="nucleotide sequence ID" value="NZ_BJCE01000348.1"/>
</dbReference>
<accession>A0A480A7P5</accession>
<sequence>MSLNNNSCHIEDNDFLVKEAINEGTELAEKTSESNHNEQISVNFTRSELQKMQDLISSLNLSQATLLESAIQYVYFRFTSDQENIKKIIEDDSRKYNMELQQLSSEKLSRKDRDKFSIKIKLSAPIADKVQKINMMDKINECIFIGVNLLYQQLIENFKLVPQK</sequence>
<keyword evidence="2" id="KW-1185">Reference proteome</keyword>
<proteinExistence type="predicted"/>
<dbReference type="AlphaFoldDB" id="A0A480A7P5"/>
<protein>
    <submittedName>
        <fullName evidence="1">Uncharacterized protein</fullName>
    </submittedName>
</protein>
<name>A0A480A7P5_9CYAN</name>
<comment type="caution">
    <text evidence="1">The sequence shown here is derived from an EMBL/GenBank/DDBJ whole genome shotgun (WGS) entry which is preliminary data.</text>
</comment>
<evidence type="ECO:0000313" key="2">
    <source>
        <dbReference type="Proteomes" id="UP000300142"/>
    </source>
</evidence>
<organism evidence="1 2">
    <name type="scientific">Sphaerospermopsis reniformis</name>
    <dbReference type="NCBI Taxonomy" id="531300"/>
    <lineage>
        <taxon>Bacteria</taxon>
        <taxon>Bacillati</taxon>
        <taxon>Cyanobacteriota</taxon>
        <taxon>Cyanophyceae</taxon>
        <taxon>Nostocales</taxon>
        <taxon>Aphanizomenonaceae</taxon>
        <taxon>Sphaerospermopsis</taxon>
    </lineage>
</organism>
<reference evidence="2" key="1">
    <citation type="submission" date="2019-02" db="EMBL/GenBank/DDBJ databases">
        <title>Draft genome sequence of Sphaerospermopsis reniformis NIES-1949.</title>
        <authorList>
            <person name="Yamaguchi H."/>
            <person name="Suzuki S."/>
            <person name="Kawachi M."/>
        </authorList>
    </citation>
    <scope>NUCLEOTIDE SEQUENCE [LARGE SCALE GENOMIC DNA]</scope>
    <source>
        <strain evidence="2">NIES-1949</strain>
    </source>
</reference>
<evidence type="ECO:0000313" key="1">
    <source>
        <dbReference type="EMBL" id="GCL39916.1"/>
    </source>
</evidence>